<keyword evidence="5" id="KW-0288">FMN</keyword>
<dbReference type="PANTHER" id="PTHR42747:SF3">
    <property type="entry name" value="NITRONATE MONOOXYGENASE-RELATED"/>
    <property type="match status" value="1"/>
</dbReference>
<dbReference type="AlphaFoldDB" id="A0A3N7HTZ4"/>
<evidence type="ECO:0000256" key="7">
    <source>
        <dbReference type="ARBA" id="ARBA00023002"/>
    </source>
</evidence>
<comment type="similarity">
    <text evidence="2">Belongs to the nitronate monooxygenase family. NMO class I subfamily.</text>
</comment>
<dbReference type="SUPFAM" id="SSF51412">
    <property type="entry name" value="Inosine monophosphate dehydrogenase (IMPDH)"/>
    <property type="match status" value="1"/>
</dbReference>
<evidence type="ECO:0000256" key="4">
    <source>
        <dbReference type="ARBA" id="ARBA00022630"/>
    </source>
</evidence>
<accession>A0A3N7HTZ4</accession>
<evidence type="ECO:0000256" key="5">
    <source>
        <dbReference type="ARBA" id="ARBA00022643"/>
    </source>
</evidence>
<evidence type="ECO:0000256" key="3">
    <source>
        <dbReference type="ARBA" id="ARBA00022575"/>
    </source>
</evidence>
<dbReference type="OrthoDB" id="9778912at2"/>
<evidence type="ECO:0000313" key="13">
    <source>
        <dbReference type="Proteomes" id="UP000267464"/>
    </source>
</evidence>
<dbReference type="GO" id="GO:0000166">
    <property type="term" value="F:nucleotide binding"/>
    <property type="evidence" value="ECO:0007669"/>
    <property type="project" value="UniProtKB-KW"/>
</dbReference>
<dbReference type="EMBL" id="QUSW01000003">
    <property type="protein sequence ID" value="RQP24371.1"/>
    <property type="molecule type" value="Genomic_DNA"/>
</dbReference>
<dbReference type="InterPro" id="IPR013785">
    <property type="entry name" value="Aldolase_TIM"/>
</dbReference>
<keyword evidence="13" id="KW-1185">Reference proteome</keyword>
<keyword evidence="4" id="KW-0285">Flavoprotein</keyword>
<dbReference type="Gene3D" id="3.20.20.70">
    <property type="entry name" value="Aldolase class I"/>
    <property type="match status" value="1"/>
</dbReference>
<dbReference type="RefSeq" id="WP_124540899.1">
    <property type="nucleotide sequence ID" value="NZ_QUSW01000003.1"/>
</dbReference>
<dbReference type="FunFam" id="3.20.20.70:FF:000154">
    <property type="entry name" value="Probable nitronate monooxygenase"/>
    <property type="match status" value="1"/>
</dbReference>
<keyword evidence="3" id="KW-0216">Detoxification</keyword>
<evidence type="ECO:0000256" key="6">
    <source>
        <dbReference type="ARBA" id="ARBA00022741"/>
    </source>
</evidence>
<keyword evidence="8 12" id="KW-0503">Monooxygenase</keyword>
<evidence type="ECO:0000256" key="2">
    <source>
        <dbReference type="ARBA" id="ARBA00009881"/>
    </source>
</evidence>
<protein>
    <recommendedName>
        <fullName evidence="11">Nitronate monooxygenase</fullName>
    </recommendedName>
    <alternativeName>
        <fullName evidence="9">Propionate 3-nitronate monooxygenase</fullName>
    </alternativeName>
</protein>
<name>A0A3N7HTZ4_9BURK</name>
<gene>
    <name evidence="12" type="ORF">DZC73_13825</name>
</gene>
<evidence type="ECO:0000256" key="10">
    <source>
        <dbReference type="ARBA" id="ARBA00049401"/>
    </source>
</evidence>
<comment type="caution">
    <text evidence="12">The sequence shown here is derived from an EMBL/GenBank/DDBJ whole genome shotgun (WGS) entry which is preliminary data.</text>
</comment>
<proteinExistence type="inferred from homology"/>
<comment type="cofactor">
    <cofactor evidence="1">
        <name>FMN</name>
        <dbReference type="ChEBI" id="CHEBI:58210"/>
    </cofactor>
</comment>
<dbReference type="GO" id="GO:0018580">
    <property type="term" value="F:nitronate monooxygenase activity"/>
    <property type="evidence" value="ECO:0007669"/>
    <property type="project" value="InterPro"/>
</dbReference>
<evidence type="ECO:0000256" key="11">
    <source>
        <dbReference type="ARBA" id="ARBA00067136"/>
    </source>
</evidence>
<dbReference type="PANTHER" id="PTHR42747">
    <property type="entry name" value="NITRONATE MONOOXYGENASE-RELATED"/>
    <property type="match status" value="1"/>
</dbReference>
<dbReference type="InterPro" id="IPR004136">
    <property type="entry name" value="NMO"/>
</dbReference>
<evidence type="ECO:0000256" key="9">
    <source>
        <dbReference type="ARBA" id="ARBA00031155"/>
    </source>
</evidence>
<keyword evidence="7" id="KW-0560">Oxidoreductase</keyword>
<sequence>MANTLTRSLGIEHPIVLAPLGGESAGTALVAAVSNAGGLGILGAAYMTPARIGEAMAEIRSLTDKPFGVNLFCQQDWQRDPAKEAVFIERLSIYHAELGMPPVQVPQKFEEDFEAQLEVVLDHAPAVFTFTFGDLGPVRIQALQQRGVKVWGTATQVREAVHLAALGVDGIVAQGAEAGAHRGTFMGSRDDGLVGTIALIPQVVDAVKVPVIAAGGIADARGVAAVQALGASAAAAGTVFLLADECPISAAYREALLQAQDHQTVMTRAFSGRWARGLENRFMREYANADLPDFPIPNALTRPLRQAAGKAGKAEFLSLWAGQAVAMAERTSAANIVGKLAQGWRHE</sequence>
<keyword evidence="6" id="KW-0547">Nucleotide-binding</keyword>
<evidence type="ECO:0000256" key="8">
    <source>
        <dbReference type="ARBA" id="ARBA00023033"/>
    </source>
</evidence>
<dbReference type="Proteomes" id="UP000267464">
    <property type="component" value="Unassembled WGS sequence"/>
</dbReference>
<evidence type="ECO:0000256" key="1">
    <source>
        <dbReference type="ARBA" id="ARBA00001917"/>
    </source>
</evidence>
<reference evidence="12 13" key="2">
    <citation type="submission" date="2018-12" db="EMBL/GenBank/DDBJ databases">
        <title>Rhizobacter gummiphilus sp. nov., a rubber-degrading bacterium isolated from the soil of a botanical garden in Japan.</title>
        <authorList>
            <person name="Shunsuke S.S."/>
        </authorList>
    </citation>
    <scope>NUCLEOTIDE SEQUENCE [LARGE SCALE GENOMIC DNA]</scope>
    <source>
        <strain evidence="12 13">S-16</strain>
    </source>
</reference>
<comment type="catalytic activity">
    <reaction evidence="10">
        <text>3 propionate 3-nitronate + 3 O2 + H2O = 3 3-oxopropanoate + 2 nitrate + nitrite + H2O2 + 3 H(+)</text>
        <dbReference type="Rhea" id="RHEA:57332"/>
        <dbReference type="ChEBI" id="CHEBI:15377"/>
        <dbReference type="ChEBI" id="CHEBI:15378"/>
        <dbReference type="ChEBI" id="CHEBI:15379"/>
        <dbReference type="ChEBI" id="CHEBI:16240"/>
        <dbReference type="ChEBI" id="CHEBI:16301"/>
        <dbReference type="ChEBI" id="CHEBI:17632"/>
        <dbReference type="ChEBI" id="CHEBI:33190"/>
        <dbReference type="ChEBI" id="CHEBI:136067"/>
    </reaction>
</comment>
<evidence type="ECO:0000313" key="12">
    <source>
        <dbReference type="EMBL" id="RQP24371.1"/>
    </source>
</evidence>
<dbReference type="Pfam" id="PF03060">
    <property type="entry name" value="NMO"/>
    <property type="match status" value="1"/>
</dbReference>
<reference evidence="12 13" key="1">
    <citation type="submission" date="2018-08" db="EMBL/GenBank/DDBJ databases">
        <authorList>
            <person name="Khan S.A."/>
            <person name="Jeon C.O."/>
            <person name="Chun B.H."/>
            <person name="Jeong S.E."/>
        </authorList>
    </citation>
    <scope>NUCLEOTIDE SEQUENCE [LARGE SCALE GENOMIC DNA]</scope>
    <source>
        <strain evidence="12 13">S-16</strain>
    </source>
</reference>
<dbReference type="GO" id="GO:0009636">
    <property type="term" value="P:response to toxic substance"/>
    <property type="evidence" value="ECO:0007669"/>
    <property type="project" value="UniProtKB-KW"/>
</dbReference>
<organism evidence="12 13">
    <name type="scientific">Piscinibacter terrae</name>
    <dbReference type="NCBI Taxonomy" id="2496871"/>
    <lineage>
        <taxon>Bacteria</taxon>
        <taxon>Pseudomonadati</taxon>
        <taxon>Pseudomonadota</taxon>
        <taxon>Betaproteobacteria</taxon>
        <taxon>Burkholderiales</taxon>
        <taxon>Sphaerotilaceae</taxon>
        <taxon>Piscinibacter</taxon>
    </lineage>
</organism>
<dbReference type="CDD" id="cd04730">
    <property type="entry name" value="NPD_like"/>
    <property type="match status" value="1"/>
</dbReference>